<keyword evidence="2" id="KW-1133">Transmembrane helix</keyword>
<keyword evidence="2" id="KW-0472">Membrane</keyword>
<name>A0A3P3QIK1_9GAMM</name>
<dbReference type="EMBL" id="RRCF01000002">
    <property type="protein sequence ID" value="RRJ20982.1"/>
    <property type="molecule type" value="Genomic_DNA"/>
</dbReference>
<dbReference type="AlphaFoldDB" id="A0A3P3QIK1"/>
<dbReference type="NCBIfam" id="TIGR02532">
    <property type="entry name" value="IV_pilin_GFxxxE"/>
    <property type="match status" value="1"/>
</dbReference>
<dbReference type="InterPro" id="IPR031982">
    <property type="entry name" value="PilE-like"/>
</dbReference>
<dbReference type="GO" id="GO:0043683">
    <property type="term" value="P:type IV pilus assembly"/>
    <property type="evidence" value="ECO:0007669"/>
    <property type="project" value="InterPro"/>
</dbReference>
<evidence type="ECO:0000256" key="1">
    <source>
        <dbReference type="ARBA" id="ARBA00022481"/>
    </source>
</evidence>
<dbReference type="Proteomes" id="UP000276260">
    <property type="component" value="Unassembled WGS sequence"/>
</dbReference>
<dbReference type="Gene3D" id="3.30.700.10">
    <property type="entry name" value="Glycoprotein, Type 4 Pilin"/>
    <property type="match status" value="1"/>
</dbReference>
<dbReference type="SUPFAM" id="SSF54523">
    <property type="entry name" value="Pili subunits"/>
    <property type="match status" value="1"/>
</dbReference>
<reference evidence="3 4" key="1">
    <citation type="submission" date="2018-11" db="EMBL/GenBank/DDBJ databases">
        <title>Draft genome analysis of Rheinheimera mesophila isolated from an industrial waste site.</title>
        <authorList>
            <person name="Yu Q."/>
            <person name="Qi Y."/>
            <person name="Zhang H."/>
            <person name="Lu Y."/>
            <person name="Pu J."/>
        </authorList>
    </citation>
    <scope>NUCLEOTIDE SEQUENCE [LARGE SCALE GENOMIC DNA]</scope>
    <source>
        <strain evidence="3 4">IITR13</strain>
    </source>
</reference>
<evidence type="ECO:0000313" key="4">
    <source>
        <dbReference type="Proteomes" id="UP000276260"/>
    </source>
</evidence>
<keyword evidence="1" id="KW-0488">Methylation</keyword>
<keyword evidence="2" id="KW-0812">Transmembrane</keyword>
<dbReference type="GO" id="GO:0015628">
    <property type="term" value="P:protein secretion by the type II secretion system"/>
    <property type="evidence" value="ECO:0007669"/>
    <property type="project" value="InterPro"/>
</dbReference>
<dbReference type="Pfam" id="PF16732">
    <property type="entry name" value="ComP_DUS"/>
    <property type="match status" value="1"/>
</dbReference>
<sequence length="134" mass="14871">MRGRQQGLGFIEVVVVLAILGILTSVLLPGYQDHVLKSYRAEAMQTLLKVAGLQEMLLVDQRRYSADLTELGFAAQQFLTESGRYKISAVVTEQGYQLKAQAQQAQTEDKSCQVFLLNSYGQKSSEPGSVCWTH</sequence>
<feature type="transmembrane region" description="Helical" evidence="2">
    <location>
        <begin position="7"/>
        <end position="28"/>
    </location>
</feature>
<dbReference type="PRINTS" id="PR00813">
    <property type="entry name" value="BCTERIALGSPG"/>
</dbReference>
<dbReference type="GO" id="GO:0015627">
    <property type="term" value="C:type II protein secretion system complex"/>
    <property type="evidence" value="ECO:0007669"/>
    <property type="project" value="InterPro"/>
</dbReference>
<protein>
    <submittedName>
        <fullName evidence="3">Prepilin-type N-terminal cleavage/methylation domain-containing protein</fullName>
    </submittedName>
</protein>
<accession>A0A3P3QIK1</accession>
<organism evidence="3 4">
    <name type="scientific">Rheinheimera mesophila</name>
    <dbReference type="NCBI Taxonomy" id="1547515"/>
    <lineage>
        <taxon>Bacteria</taxon>
        <taxon>Pseudomonadati</taxon>
        <taxon>Pseudomonadota</taxon>
        <taxon>Gammaproteobacteria</taxon>
        <taxon>Chromatiales</taxon>
        <taxon>Chromatiaceae</taxon>
        <taxon>Rheinheimera</taxon>
    </lineage>
</organism>
<dbReference type="RefSeq" id="WP_046518675.1">
    <property type="nucleotide sequence ID" value="NZ_LAVS01000003.1"/>
</dbReference>
<evidence type="ECO:0000313" key="3">
    <source>
        <dbReference type="EMBL" id="RRJ20982.1"/>
    </source>
</evidence>
<dbReference type="InterPro" id="IPR000983">
    <property type="entry name" value="Bac_GSPG_pilin"/>
</dbReference>
<dbReference type="Pfam" id="PF07963">
    <property type="entry name" value="N_methyl"/>
    <property type="match status" value="1"/>
</dbReference>
<dbReference type="InterPro" id="IPR012902">
    <property type="entry name" value="N_methyl_site"/>
</dbReference>
<comment type="caution">
    <text evidence="3">The sequence shown here is derived from an EMBL/GenBank/DDBJ whole genome shotgun (WGS) entry which is preliminary data.</text>
</comment>
<gene>
    <name evidence="3" type="ORF">EIK76_08835</name>
</gene>
<proteinExistence type="predicted"/>
<dbReference type="InterPro" id="IPR045584">
    <property type="entry name" value="Pilin-like"/>
</dbReference>
<evidence type="ECO:0000256" key="2">
    <source>
        <dbReference type="SAM" id="Phobius"/>
    </source>
</evidence>
<dbReference type="OrthoDB" id="5296638at2"/>
<keyword evidence="4" id="KW-1185">Reference proteome</keyword>